<feature type="DNA-binding region" description="H-T-H motif" evidence="5">
    <location>
        <begin position="31"/>
        <end position="50"/>
    </location>
</feature>
<dbReference type="SUPFAM" id="SSF46689">
    <property type="entry name" value="Homeodomain-like"/>
    <property type="match status" value="1"/>
</dbReference>
<evidence type="ECO:0000259" key="6">
    <source>
        <dbReference type="PROSITE" id="PS50977"/>
    </source>
</evidence>
<evidence type="ECO:0000256" key="5">
    <source>
        <dbReference type="PROSITE-ProRule" id="PRU00335"/>
    </source>
</evidence>
<evidence type="ECO:0000256" key="1">
    <source>
        <dbReference type="ARBA" id="ARBA00022491"/>
    </source>
</evidence>
<evidence type="ECO:0000313" key="8">
    <source>
        <dbReference type="Proteomes" id="UP001356095"/>
    </source>
</evidence>
<dbReference type="Gene3D" id="1.10.357.10">
    <property type="entry name" value="Tetracycline Repressor, domain 2"/>
    <property type="match status" value="1"/>
</dbReference>
<proteinExistence type="predicted"/>
<keyword evidence="4" id="KW-0804">Transcription</keyword>
<dbReference type="InterPro" id="IPR050109">
    <property type="entry name" value="HTH-type_TetR-like_transc_reg"/>
</dbReference>
<feature type="domain" description="HTH tetR-type" evidence="6">
    <location>
        <begin position="8"/>
        <end position="68"/>
    </location>
</feature>
<dbReference type="PRINTS" id="PR00455">
    <property type="entry name" value="HTHTETR"/>
</dbReference>
<dbReference type="RefSeq" id="WP_330090605.1">
    <property type="nucleotide sequence ID" value="NZ_JAUZMY010000004.1"/>
</dbReference>
<dbReference type="PANTHER" id="PTHR30055:SF151">
    <property type="entry name" value="TRANSCRIPTIONAL REGULATORY PROTEIN"/>
    <property type="match status" value="1"/>
</dbReference>
<gene>
    <name evidence="7" type="ORF">Q8791_06185</name>
</gene>
<dbReference type="InterPro" id="IPR003012">
    <property type="entry name" value="Tet_transcr_reg_TetR"/>
</dbReference>
<dbReference type="PROSITE" id="PS50977">
    <property type="entry name" value="HTH_TETR_2"/>
    <property type="match status" value="1"/>
</dbReference>
<organism evidence="7 8">
    <name type="scientific">Nocardiopsis codii</name>
    <dbReference type="NCBI Taxonomy" id="3065942"/>
    <lineage>
        <taxon>Bacteria</taxon>
        <taxon>Bacillati</taxon>
        <taxon>Actinomycetota</taxon>
        <taxon>Actinomycetes</taxon>
        <taxon>Streptosporangiales</taxon>
        <taxon>Nocardiopsidaceae</taxon>
        <taxon>Nocardiopsis</taxon>
    </lineage>
</organism>
<dbReference type="EMBL" id="JAUZMY010000004">
    <property type="protein sequence ID" value="MEE2036808.1"/>
    <property type="molecule type" value="Genomic_DNA"/>
</dbReference>
<evidence type="ECO:0000256" key="2">
    <source>
        <dbReference type="ARBA" id="ARBA00023015"/>
    </source>
</evidence>
<dbReference type="Proteomes" id="UP001356095">
    <property type="component" value="Unassembled WGS sequence"/>
</dbReference>
<dbReference type="InterPro" id="IPR036271">
    <property type="entry name" value="Tet_transcr_reg_TetR-rel_C_sf"/>
</dbReference>
<comment type="caution">
    <text evidence="7">The sequence shown here is derived from an EMBL/GenBank/DDBJ whole genome shotgun (WGS) entry which is preliminary data.</text>
</comment>
<evidence type="ECO:0000313" key="7">
    <source>
        <dbReference type="EMBL" id="MEE2036808.1"/>
    </source>
</evidence>
<evidence type="ECO:0000256" key="3">
    <source>
        <dbReference type="ARBA" id="ARBA00023125"/>
    </source>
</evidence>
<reference evidence="7 8" key="1">
    <citation type="submission" date="2023-08" db="EMBL/GenBank/DDBJ databases">
        <authorList>
            <person name="Girao M."/>
            <person name="Carvalho M.F."/>
        </authorList>
    </citation>
    <scope>NUCLEOTIDE SEQUENCE [LARGE SCALE GENOMIC DNA]</scope>
    <source>
        <strain evidence="7 8">CT-R113</strain>
    </source>
</reference>
<name>A0ABU7K3I5_9ACTN</name>
<dbReference type="InterPro" id="IPR009057">
    <property type="entry name" value="Homeodomain-like_sf"/>
</dbReference>
<keyword evidence="1" id="KW-0678">Repressor</keyword>
<dbReference type="InterPro" id="IPR004111">
    <property type="entry name" value="Repressor_TetR_C"/>
</dbReference>
<dbReference type="Pfam" id="PF00440">
    <property type="entry name" value="TetR_N"/>
    <property type="match status" value="1"/>
</dbReference>
<keyword evidence="8" id="KW-1185">Reference proteome</keyword>
<keyword evidence="2" id="KW-0805">Transcription regulation</keyword>
<accession>A0ABU7K3I5</accession>
<evidence type="ECO:0000256" key="4">
    <source>
        <dbReference type="ARBA" id="ARBA00023163"/>
    </source>
</evidence>
<dbReference type="SUPFAM" id="SSF48498">
    <property type="entry name" value="Tetracyclin repressor-like, C-terminal domain"/>
    <property type="match status" value="1"/>
</dbReference>
<sequence>MARPKTPILSRPAIRQAALTLIDRDGLDGLSMRKLAQELDVQAASLYSHYRTKEELLTEVADAVTAHIDVSGFAGGDWRQGLTVWARSYRDALAEHPHLLPVVSAGPGRREEALRRADAVHGGLVGAGWPPRYATMIGASTKYLIVGAATNSFARGFDDDVRVYRDRYPNLSQAHRLAEHATEIDDASFELALSAFLDGLTGVFAEVRVTPPA</sequence>
<keyword evidence="3 5" id="KW-0238">DNA-binding</keyword>
<dbReference type="Pfam" id="PF02909">
    <property type="entry name" value="TetR_C_1"/>
    <property type="match status" value="1"/>
</dbReference>
<dbReference type="PRINTS" id="PR00400">
    <property type="entry name" value="TETREPRESSOR"/>
</dbReference>
<dbReference type="InterPro" id="IPR001647">
    <property type="entry name" value="HTH_TetR"/>
</dbReference>
<dbReference type="PANTHER" id="PTHR30055">
    <property type="entry name" value="HTH-TYPE TRANSCRIPTIONAL REGULATOR RUTR"/>
    <property type="match status" value="1"/>
</dbReference>
<protein>
    <submittedName>
        <fullName evidence="7">TetR family transcriptional regulator</fullName>
    </submittedName>
</protein>